<dbReference type="EMBL" id="BKCJ010329946">
    <property type="protein sequence ID" value="GEZ83451.1"/>
    <property type="molecule type" value="Genomic_DNA"/>
</dbReference>
<dbReference type="InterPro" id="IPR036397">
    <property type="entry name" value="RNaseH_sf"/>
</dbReference>
<evidence type="ECO:0000256" key="1">
    <source>
        <dbReference type="SAM" id="MobiDB-lite"/>
    </source>
</evidence>
<evidence type="ECO:0000313" key="2">
    <source>
        <dbReference type="EMBL" id="GEZ83451.1"/>
    </source>
</evidence>
<proteinExistence type="predicted"/>
<keyword evidence="2" id="KW-0695">RNA-directed DNA polymerase</keyword>
<sequence>MERDVNRLLERFCTCHIAKTHSSNAGLHTPLSVLVAPWEDVSLDFVLGLPHTQRAKDSIMVVVDRFSKMSHFVPCSKMFDASQVATLYFAEIVKLHGVPKTLTFDQDVKLPYTPRDGPSMKIRAKIRQSNPRSPSPSRSSHQNRDHDGKGFSMTSGREITPPPGFLAIPITTTMFSTTTPKNTPMAYRTSTSTNLNPVISLTFVEAIYEALESLLKDRHRQMRNNDLRTELEYFSEDYDKEQEMEPRPKPTRSATPPLRVASPRIRRQGKRIVGFEGV</sequence>
<gene>
    <name evidence="2" type="ORF">Tci_555424</name>
</gene>
<comment type="caution">
    <text evidence="2">The sequence shown here is derived from an EMBL/GenBank/DDBJ whole genome shotgun (WGS) entry which is preliminary data.</text>
</comment>
<dbReference type="AlphaFoldDB" id="A0A699ITC4"/>
<dbReference type="GO" id="GO:0003964">
    <property type="term" value="F:RNA-directed DNA polymerase activity"/>
    <property type="evidence" value="ECO:0007669"/>
    <property type="project" value="UniProtKB-KW"/>
</dbReference>
<keyword evidence="2" id="KW-0548">Nucleotidyltransferase</keyword>
<name>A0A699ITC4_TANCI</name>
<feature type="compositionally biased region" description="Low complexity" evidence="1">
    <location>
        <begin position="127"/>
        <end position="140"/>
    </location>
</feature>
<keyword evidence="2" id="KW-0808">Transferase</keyword>
<protein>
    <submittedName>
        <fullName evidence="2">RNA-directed DNA polymerase</fullName>
    </submittedName>
</protein>
<dbReference type="SUPFAM" id="SSF53098">
    <property type="entry name" value="Ribonuclease H-like"/>
    <property type="match status" value="1"/>
</dbReference>
<organism evidence="2">
    <name type="scientific">Tanacetum cinerariifolium</name>
    <name type="common">Dalmatian daisy</name>
    <name type="synonym">Chrysanthemum cinerariifolium</name>
    <dbReference type="NCBI Taxonomy" id="118510"/>
    <lineage>
        <taxon>Eukaryota</taxon>
        <taxon>Viridiplantae</taxon>
        <taxon>Streptophyta</taxon>
        <taxon>Embryophyta</taxon>
        <taxon>Tracheophyta</taxon>
        <taxon>Spermatophyta</taxon>
        <taxon>Magnoliopsida</taxon>
        <taxon>eudicotyledons</taxon>
        <taxon>Gunneridae</taxon>
        <taxon>Pentapetalae</taxon>
        <taxon>asterids</taxon>
        <taxon>campanulids</taxon>
        <taxon>Asterales</taxon>
        <taxon>Asteraceae</taxon>
        <taxon>Asteroideae</taxon>
        <taxon>Anthemideae</taxon>
        <taxon>Anthemidinae</taxon>
        <taxon>Tanacetum</taxon>
    </lineage>
</organism>
<feature type="region of interest" description="Disordered" evidence="1">
    <location>
        <begin position="114"/>
        <end position="163"/>
    </location>
</feature>
<dbReference type="InterPro" id="IPR012337">
    <property type="entry name" value="RNaseH-like_sf"/>
</dbReference>
<feature type="region of interest" description="Disordered" evidence="1">
    <location>
        <begin position="238"/>
        <end position="268"/>
    </location>
</feature>
<dbReference type="Gene3D" id="3.30.420.10">
    <property type="entry name" value="Ribonuclease H-like superfamily/Ribonuclease H"/>
    <property type="match status" value="1"/>
</dbReference>
<dbReference type="PANTHER" id="PTHR35046">
    <property type="entry name" value="ZINC KNUCKLE (CCHC-TYPE) FAMILY PROTEIN"/>
    <property type="match status" value="1"/>
</dbReference>
<dbReference type="PANTHER" id="PTHR35046:SF26">
    <property type="entry name" value="RNA-DIRECTED DNA POLYMERASE"/>
    <property type="match status" value="1"/>
</dbReference>
<accession>A0A699ITC4</accession>
<dbReference type="GO" id="GO:0003676">
    <property type="term" value="F:nucleic acid binding"/>
    <property type="evidence" value="ECO:0007669"/>
    <property type="project" value="InterPro"/>
</dbReference>
<reference evidence="2" key="1">
    <citation type="journal article" date="2019" name="Sci. Rep.">
        <title>Draft genome of Tanacetum cinerariifolium, the natural source of mosquito coil.</title>
        <authorList>
            <person name="Yamashiro T."/>
            <person name="Shiraishi A."/>
            <person name="Satake H."/>
            <person name="Nakayama K."/>
        </authorList>
    </citation>
    <scope>NUCLEOTIDE SEQUENCE</scope>
</reference>